<dbReference type="GO" id="GO:0003677">
    <property type="term" value="F:DNA binding"/>
    <property type="evidence" value="ECO:0007669"/>
    <property type="project" value="UniProtKB-KW"/>
</dbReference>
<sequence>MHRVFQTFIDRLSRAEDVAQFSEAMITMAAALDLSCFAYLALPSQQHKKPLLISTYPPNWVAHYVRNHYQRFDPVIMKSLQNPEPFQWGTSLSWIHLSKAQQKLFDEASQFGIGHGFTVPIHDGHGPIAALTFARERRDVAFEHYVTSNTRLLQLMAMYFHAHVRRKLTHGTKIDGVSLSAREFECLEWAARGKSAWEIGRILGISRHTVASYLDNAKEKLGVRTIVQAASRFAAAKREEHN</sequence>
<dbReference type="PROSITE" id="PS50043">
    <property type="entry name" value="HTH_LUXR_2"/>
    <property type="match status" value="1"/>
</dbReference>
<proteinExistence type="predicted"/>
<evidence type="ECO:0000256" key="2">
    <source>
        <dbReference type="ARBA" id="ARBA00023125"/>
    </source>
</evidence>
<dbReference type="AlphaFoldDB" id="A0A8T5UY61"/>
<dbReference type="Gene3D" id="3.30.450.80">
    <property type="entry name" value="Transcription factor LuxR-like, autoinducer-binding domain"/>
    <property type="match status" value="1"/>
</dbReference>
<dbReference type="SUPFAM" id="SSF75516">
    <property type="entry name" value="Pheromone-binding domain of LuxR-like quorum-sensing transcription factors"/>
    <property type="match status" value="1"/>
</dbReference>
<keyword evidence="3" id="KW-0804">Transcription</keyword>
<organism evidence="4 5">
    <name type="scientific">Bradyrhizobium barranii subsp. apii</name>
    <dbReference type="NCBI Taxonomy" id="2819348"/>
    <lineage>
        <taxon>Bacteria</taxon>
        <taxon>Pseudomonadati</taxon>
        <taxon>Pseudomonadota</taxon>
        <taxon>Alphaproteobacteria</taxon>
        <taxon>Hyphomicrobiales</taxon>
        <taxon>Nitrobacteraceae</taxon>
        <taxon>Bradyrhizobium</taxon>
        <taxon>Bradyrhizobium barranii</taxon>
    </lineage>
</organism>
<dbReference type="EMBL" id="CP096255">
    <property type="protein sequence ID" value="UPT86977.1"/>
    <property type="molecule type" value="Genomic_DNA"/>
</dbReference>
<evidence type="ECO:0000256" key="3">
    <source>
        <dbReference type="ARBA" id="ARBA00023163"/>
    </source>
</evidence>
<keyword evidence="2" id="KW-0238">DNA-binding</keyword>
<dbReference type="RefSeq" id="WP_166075483.1">
    <property type="nucleotide sequence ID" value="NZ_CP096255.1"/>
</dbReference>
<dbReference type="PANTHER" id="PTHR44688">
    <property type="entry name" value="DNA-BINDING TRANSCRIPTIONAL ACTIVATOR DEVR_DOSR"/>
    <property type="match status" value="1"/>
</dbReference>
<dbReference type="SMART" id="SM00421">
    <property type="entry name" value="HTH_LUXR"/>
    <property type="match status" value="1"/>
</dbReference>
<dbReference type="GO" id="GO:0006355">
    <property type="term" value="P:regulation of DNA-templated transcription"/>
    <property type="evidence" value="ECO:0007669"/>
    <property type="project" value="InterPro"/>
</dbReference>
<dbReference type="Proteomes" id="UP000551709">
    <property type="component" value="Chromosome"/>
</dbReference>
<dbReference type="PANTHER" id="PTHR44688:SF16">
    <property type="entry name" value="DNA-BINDING TRANSCRIPTIONAL ACTIVATOR DEVR_DOSR"/>
    <property type="match status" value="1"/>
</dbReference>
<accession>A0A8T5UY61</accession>
<dbReference type="InterPro" id="IPR016032">
    <property type="entry name" value="Sig_transdc_resp-reg_C-effctor"/>
</dbReference>
<dbReference type="InterPro" id="IPR036693">
    <property type="entry name" value="TF_LuxR_autoind-bd_dom_sf"/>
</dbReference>
<reference evidence="4" key="2">
    <citation type="submission" date="2022-04" db="EMBL/GenBank/DDBJ databases">
        <authorList>
            <person name="Bromfield E.S.P."/>
            <person name="Cloutier S."/>
        </authorList>
    </citation>
    <scope>NUCLEOTIDE SEQUENCE</scope>
    <source>
        <strain evidence="4">1S5</strain>
    </source>
</reference>
<dbReference type="Gene3D" id="1.10.10.10">
    <property type="entry name" value="Winged helix-like DNA-binding domain superfamily/Winged helix DNA-binding domain"/>
    <property type="match status" value="1"/>
</dbReference>
<dbReference type="InterPro" id="IPR000792">
    <property type="entry name" value="Tscrpt_reg_LuxR_C"/>
</dbReference>
<evidence type="ECO:0000256" key="1">
    <source>
        <dbReference type="ARBA" id="ARBA00023015"/>
    </source>
</evidence>
<reference evidence="4" key="1">
    <citation type="journal article" date="2017" name="Syst. Appl. Microbiol.">
        <title>Soybeans inoculated with root zone soils of Canadian native legumes harbour diverse and novel Bradyrhizobium spp. that possess agricultural potential.</title>
        <authorList>
            <person name="Bromfield E.S.P."/>
            <person name="Cloutier S."/>
            <person name="Tambong J.T."/>
            <person name="Tran Thi T.V."/>
        </authorList>
    </citation>
    <scope>NUCLEOTIDE SEQUENCE</scope>
    <source>
        <strain evidence="4">1S5</strain>
    </source>
</reference>
<dbReference type="Pfam" id="PF03472">
    <property type="entry name" value="Autoind_bind"/>
    <property type="match status" value="1"/>
</dbReference>
<gene>
    <name evidence="4" type="ORF">HAP41_0000043325</name>
</gene>
<dbReference type="PROSITE" id="PS00622">
    <property type="entry name" value="HTH_LUXR_1"/>
    <property type="match status" value="1"/>
</dbReference>
<dbReference type="CDD" id="cd06170">
    <property type="entry name" value="LuxR_C_like"/>
    <property type="match status" value="1"/>
</dbReference>
<evidence type="ECO:0000313" key="5">
    <source>
        <dbReference type="Proteomes" id="UP000551709"/>
    </source>
</evidence>
<name>A0A8T5UY61_9BRAD</name>
<dbReference type="Pfam" id="PF00196">
    <property type="entry name" value="GerE"/>
    <property type="match status" value="1"/>
</dbReference>
<keyword evidence="1" id="KW-0805">Transcription regulation</keyword>
<dbReference type="InterPro" id="IPR005143">
    <property type="entry name" value="TF_LuxR_autoind-bd_dom"/>
</dbReference>
<dbReference type="InterPro" id="IPR036388">
    <property type="entry name" value="WH-like_DNA-bd_sf"/>
</dbReference>
<dbReference type="SUPFAM" id="SSF46894">
    <property type="entry name" value="C-terminal effector domain of the bipartite response regulators"/>
    <property type="match status" value="1"/>
</dbReference>
<protein>
    <submittedName>
        <fullName evidence="4">LuxR family transcriptional regulator</fullName>
    </submittedName>
</protein>
<evidence type="ECO:0000313" key="4">
    <source>
        <dbReference type="EMBL" id="UPT86977.1"/>
    </source>
</evidence>
<dbReference type="PRINTS" id="PR00038">
    <property type="entry name" value="HTHLUXR"/>
</dbReference>